<dbReference type="SUPFAM" id="SSF49785">
    <property type="entry name" value="Galactose-binding domain-like"/>
    <property type="match status" value="1"/>
</dbReference>
<dbReference type="RefSeq" id="XP_022289938.1">
    <property type="nucleotide sequence ID" value="XM_022434230.1"/>
</dbReference>
<sequence length="422" mass="47383">MFGGCLLICYILGGTSVWTYENIALNKTAWQQDSSFAFSAGRAVDGRKESLSIFGSDCVLSEYNFTTEWRVDLGTVVSIHHIFIQYATDNKPWDENNSHIGHFLGFSVYISNTTNKEDGILCFRDTKYTRATIPNPTNITCPHHGRYVIYYNNRTQYPLPVGYSKETGSNLCEVEVYGCSDRGKFGENCSMSCPSNCLKSRCDITKGTCFECIAGYLGPTCETGSSTAWIKSKNSATWMEGESSTAWINSENSTTRIEGESSTGWKISENSTTRIEEKRAQYAVMYMFGAVGVIVIVVSIAIFVLKSRIKNCAKTRRSCCLSRSRGNTQFSPEDEVAPRNLSTQMMQVHSEDLNTNENNYSEPFESVNNFRRAQSRCSVGDQDDELNIYSYNHLHEKPLQMVEDIYDVAMPICRSPVPSNNI</sequence>
<keyword evidence="1" id="KW-0472">Membrane</keyword>
<feature type="chain" id="PRO_5034342973" evidence="2">
    <location>
        <begin position="17"/>
        <end position="422"/>
    </location>
</feature>
<dbReference type="KEGG" id="cvn:111101651"/>
<accession>A0A8B8AHC1</accession>
<feature type="signal peptide" evidence="2">
    <location>
        <begin position="1"/>
        <end position="16"/>
    </location>
</feature>
<keyword evidence="3" id="KW-1185">Reference proteome</keyword>
<dbReference type="InterPro" id="IPR008979">
    <property type="entry name" value="Galactose-bd-like_sf"/>
</dbReference>
<dbReference type="OrthoDB" id="6141792at2759"/>
<organism evidence="3 4">
    <name type="scientific">Crassostrea virginica</name>
    <name type="common">Eastern oyster</name>
    <dbReference type="NCBI Taxonomy" id="6565"/>
    <lineage>
        <taxon>Eukaryota</taxon>
        <taxon>Metazoa</taxon>
        <taxon>Spiralia</taxon>
        <taxon>Lophotrochozoa</taxon>
        <taxon>Mollusca</taxon>
        <taxon>Bivalvia</taxon>
        <taxon>Autobranchia</taxon>
        <taxon>Pteriomorphia</taxon>
        <taxon>Ostreida</taxon>
        <taxon>Ostreoidea</taxon>
        <taxon>Ostreidae</taxon>
        <taxon>Crassostrea</taxon>
    </lineage>
</organism>
<keyword evidence="1" id="KW-1133">Transmembrane helix</keyword>
<gene>
    <name evidence="4" type="primary">LOC111101651</name>
</gene>
<keyword evidence="2" id="KW-0732">Signal</keyword>
<feature type="transmembrane region" description="Helical" evidence="1">
    <location>
        <begin position="283"/>
        <end position="305"/>
    </location>
</feature>
<evidence type="ECO:0000313" key="4">
    <source>
        <dbReference type="RefSeq" id="XP_022289938.1"/>
    </source>
</evidence>
<dbReference type="GeneID" id="111101651"/>
<dbReference type="Proteomes" id="UP000694844">
    <property type="component" value="Chromosome 6"/>
</dbReference>
<keyword evidence="1" id="KW-0812">Transmembrane</keyword>
<proteinExistence type="predicted"/>
<dbReference type="Gene3D" id="2.60.120.260">
    <property type="entry name" value="Galactose-binding domain-like"/>
    <property type="match status" value="1"/>
</dbReference>
<protein>
    <submittedName>
        <fullName evidence="4">Uncharacterized protein LOC111101651 isoform X1</fullName>
    </submittedName>
</protein>
<evidence type="ECO:0000313" key="3">
    <source>
        <dbReference type="Proteomes" id="UP000694844"/>
    </source>
</evidence>
<evidence type="ECO:0000256" key="1">
    <source>
        <dbReference type="SAM" id="Phobius"/>
    </source>
</evidence>
<reference evidence="4" key="1">
    <citation type="submission" date="2025-08" db="UniProtKB">
        <authorList>
            <consortium name="RefSeq"/>
        </authorList>
    </citation>
    <scope>IDENTIFICATION</scope>
    <source>
        <tissue evidence="4">Whole sample</tissue>
    </source>
</reference>
<dbReference type="AlphaFoldDB" id="A0A8B8AHC1"/>
<name>A0A8B8AHC1_CRAVI</name>
<evidence type="ECO:0000256" key="2">
    <source>
        <dbReference type="SAM" id="SignalP"/>
    </source>
</evidence>